<feature type="region of interest" description="Disordered" evidence="4">
    <location>
        <begin position="238"/>
        <end position="270"/>
    </location>
</feature>
<evidence type="ECO:0000256" key="2">
    <source>
        <dbReference type="ARBA" id="ARBA00010926"/>
    </source>
</evidence>
<dbReference type="Pfam" id="PF04739">
    <property type="entry name" value="AMPKBI"/>
    <property type="match status" value="1"/>
</dbReference>
<dbReference type="GO" id="GO:0005634">
    <property type="term" value="C:nucleus"/>
    <property type="evidence" value="ECO:0007669"/>
    <property type="project" value="TreeGrafter"/>
</dbReference>
<comment type="similarity">
    <text evidence="2">Belongs to the 5'-AMP-activated protein kinase beta subunit family.</text>
</comment>
<name>A0AAF0EX31_9BASI</name>
<dbReference type="GO" id="GO:0005737">
    <property type="term" value="C:cytoplasm"/>
    <property type="evidence" value="ECO:0007669"/>
    <property type="project" value="UniProtKB-SubCell"/>
</dbReference>
<dbReference type="InterPro" id="IPR006828">
    <property type="entry name" value="ASC_dom"/>
</dbReference>
<gene>
    <name evidence="6" type="ORF">MCUN1_001090</name>
</gene>
<keyword evidence="7" id="KW-1185">Reference proteome</keyword>
<protein>
    <recommendedName>
        <fullName evidence="5">Association with the SNF1 complex (ASC) domain-containing protein</fullName>
    </recommendedName>
</protein>
<dbReference type="Gene3D" id="2.60.40.10">
    <property type="entry name" value="Immunoglobulins"/>
    <property type="match status" value="1"/>
</dbReference>
<dbReference type="InterPro" id="IPR013783">
    <property type="entry name" value="Ig-like_fold"/>
</dbReference>
<evidence type="ECO:0000313" key="7">
    <source>
        <dbReference type="Proteomes" id="UP001219933"/>
    </source>
</evidence>
<evidence type="ECO:0000313" key="6">
    <source>
        <dbReference type="EMBL" id="WFD34253.1"/>
    </source>
</evidence>
<dbReference type="SMART" id="SM01010">
    <property type="entry name" value="AMPKBI"/>
    <property type="match status" value="1"/>
</dbReference>
<organism evidence="6 7">
    <name type="scientific">Malassezia cuniculi</name>
    <dbReference type="NCBI Taxonomy" id="948313"/>
    <lineage>
        <taxon>Eukaryota</taxon>
        <taxon>Fungi</taxon>
        <taxon>Dikarya</taxon>
        <taxon>Basidiomycota</taxon>
        <taxon>Ustilaginomycotina</taxon>
        <taxon>Malasseziomycetes</taxon>
        <taxon>Malasseziales</taxon>
        <taxon>Malasseziaceae</taxon>
        <taxon>Malassezia</taxon>
    </lineage>
</organism>
<feature type="compositionally biased region" description="Low complexity" evidence="4">
    <location>
        <begin position="241"/>
        <end position="253"/>
    </location>
</feature>
<sequence>MGNTQSQVASAAEVPPAKVDGNDAAATDAAADGHEQTVTVHRPGHQYSHSINLPKESTGSSLPRTNTSTGIVNAGVTLPSMYMRGGSEMSLVSSRSTSSLVQSEDEGTASDSMHRMLSDSESDGDAIGALPPTRRLGNNFRFPPIQTGEDVEVEPSLLTPKARHAPTLSTPRANPPPLAPEVSPNHGDMSADTIMHGTSLPKGLASTSPTNNALSRRSPLLHHRASLIIQDDVLSTTLAESPPRGMGSTSTSPPSRPDTPGNEHSGRPLRSALPSYLKIPTIIPSSYASPSTSPPSSRRDQHTGQDTDSKDTELTPTGSEFPPRVVYSDQKQAARLAASLKEVQAHDVPKPFLAPVSLTWHGRGRRVFVTGTFAHEWRSKIPLRQTRAGGPFVCMLYLPPGTHRLKFIVDNRWRVSNELNTASDGDGNMVNYIEIPNVMQPTRATSESADDTSDDALAQAIADLRTQQQNIHTQPRGEWEEMLGDELSGSIDDTWTSDVPVSVEFAQETEEALHDNALGSDAQALLPMPPMMPPQLEKVILNSSPANMSGSICVPSSVVDDTSVLPAPNHAVLNHLAASAIKNGVLAVGSVQRYKRKYVTTLLYRPVQP</sequence>
<evidence type="ECO:0000256" key="4">
    <source>
        <dbReference type="SAM" id="MobiDB-lite"/>
    </source>
</evidence>
<dbReference type="GO" id="GO:0019901">
    <property type="term" value="F:protein kinase binding"/>
    <property type="evidence" value="ECO:0007669"/>
    <property type="project" value="TreeGrafter"/>
</dbReference>
<dbReference type="InterPro" id="IPR050827">
    <property type="entry name" value="CRP1_MDG1_kinase"/>
</dbReference>
<dbReference type="GO" id="GO:0031588">
    <property type="term" value="C:nucleotide-activated protein kinase complex"/>
    <property type="evidence" value="ECO:0007669"/>
    <property type="project" value="TreeGrafter"/>
</dbReference>
<dbReference type="Proteomes" id="UP001219933">
    <property type="component" value="Chromosome 2"/>
</dbReference>
<reference evidence="6" key="1">
    <citation type="submission" date="2023-03" db="EMBL/GenBank/DDBJ databases">
        <title>Mating type loci evolution in Malassezia.</title>
        <authorList>
            <person name="Coelho M.A."/>
        </authorList>
    </citation>
    <scope>NUCLEOTIDE SEQUENCE</scope>
    <source>
        <strain evidence="6">CBS 11721</strain>
    </source>
</reference>
<keyword evidence="3" id="KW-0963">Cytoplasm</keyword>
<feature type="compositionally biased region" description="Polar residues" evidence="4">
    <location>
        <begin position="205"/>
        <end position="215"/>
    </location>
</feature>
<feature type="compositionally biased region" description="Low complexity" evidence="4">
    <location>
        <begin position="283"/>
        <end position="296"/>
    </location>
</feature>
<evidence type="ECO:0000259" key="5">
    <source>
        <dbReference type="SMART" id="SM01010"/>
    </source>
</evidence>
<dbReference type="AlphaFoldDB" id="A0AAF0EX31"/>
<dbReference type="InterPro" id="IPR032640">
    <property type="entry name" value="AMPK1_CBM"/>
</dbReference>
<feature type="compositionally biased region" description="Basic and acidic residues" evidence="4">
    <location>
        <begin position="297"/>
        <end position="313"/>
    </location>
</feature>
<evidence type="ECO:0000256" key="1">
    <source>
        <dbReference type="ARBA" id="ARBA00004496"/>
    </source>
</evidence>
<feature type="compositionally biased region" description="Polar residues" evidence="4">
    <location>
        <begin position="47"/>
        <end position="71"/>
    </location>
</feature>
<dbReference type="SUPFAM" id="SSF160219">
    <property type="entry name" value="AMPKBI-like"/>
    <property type="match status" value="1"/>
</dbReference>
<dbReference type="EMBL" id="CP119878">
    <property type="protein sequence ID" value="WFD34253.1"/>
    <property type="molecule type" value="Genomic_DNA"/>
</dbReference>
<dbReference type="FunFam" id="2.60.40.10:FF:000562">
    <property type="entry name" value="Snf1 kinase complex beta-subunit Gal83"/>
    <property type="match status" value="1"/>
</dbReference>
<dbReference type="Gene3D" id="6.20.250.60">
    <property type="match status" value="1"/>
</dbReference>
<proteinExistence type="inferred from homology"/>
<accession>A0AAF0EX31</accession>
<dbReference type="PANTHER" id="PTHR10343">
    <property type="entry name" value="5'-AMP-ACTIVATED PROTEIN KINASE , BETA SUBUNIT"/>
    <property type="match status" value="1"/>
</dbReference>
<evidence type="ECO:0000256" key="3">
    <source>
        <dbReference type="ARBA" id="ARBA00022490"/>
    </source>
</evidence>
<feature type="region of interest" description="Disordered" evidence="4">
    <location>
        <begin position="1"/>
        <end position="71"/>
    </location>
</feature>
<dbReference type="SUPFAM" id="SSF81296">
    <property type="entry name" value="E set domains"/>
    <property type="match status" value="1"/>
</dbReference>
<dbReference type="InterPro" id="IPR037256">
    <property type="entry name" value="ASC_dom_sf"/>
</dbReference>
<dbReference type="PANTHER" id="PTHR10343:SF84">
    <property type="entry name" value="5'-AMP-ACTIVATED PROTEIN KINASE SUBUNIT BETA-1"/>
    <property type="match status" value="1"/>
</dbReference>
<dbReference type="InterPro" id="IPR014756">
    <property type="entry name" value="Ig_E-set"/>
</dbReference>
<dbReference type="Pfam" id="PF16561">
    <property type="entry name" value="AMPK1_CBM"/>
    <property type="match status" value="1"/>
</dbReference>
<comment type="subcellular location">
    <subcellularLocation>
        <location evidence="1">Cytoplasm</location>
    </subcellularLocation>
</comment>
<dbReference type="CDD" id="cd02859">
    <property type="entry name" value="E_set_AMPKbeta_like_N"/>
    <property type="match status" value="1"/>
</dbReference>
<feature type="domain" description="Association with the SNF1 complex (ASC)" evidence="5">
    <location>
        <begin position="488"/>
        <end position="607"/>
    </location>
</feature>
<feature type="region of interest" description="Disordered" evidence="4">
    <location>
        <begin position="283"/>
        <end position="325"/>
    </location>
</feature>
<dbReference type="GO" id="GO:0007165">
    <property type="term" value="P:signal transduction"/>
    <property type="evidence" value="ECO:0007669"/>
    <property type="project" value="UniProtKB-ARBA"/>
</dbReference>
<feature type="region of interest" description="Disordered" evidence="4">
    <location>
        <begin position="95"/>
        <end position="216"/>
    </location>
</feature>